<dbReference type="InterPro" id="IPR057271">
    <property type="entry name" value="YagK_YfjJ_C"/>
</dbReference>
<gene>
    <name evidence="2" type="ORF">EJO50_02690</name>
</gene>
<reference evidence="2 3" key="1">
    <citation type="submission" date="2018-12" db="EMBL/GenBank/DDBJ databases">
        <title>Complete genome sequence of Iodobacter sp. H11R3.</title>
        <authorList>
            <person name="Bae J.-W."/>
        </authorList>
    </citation>
    <scope>NUCLEOTIDE SEQUENCE [LARGE SCALE GENOMIC DNA]</scope>
    <source>
        <strain evidence="2 3">H11R3</strain>
    </source>
</reference>
<accession>A0A3S8ZPV3</accession>
<evidence type="ECO:0000259" key="1">
    <source>
        <dbReference type="Pfam" id="PF11726"/>
    </source>
</evidence>
<evidence type="ECO:0000313" key="2">
    <source>
        <dbReference type="EMBL" id="AZN35489.1"/>
    </source>
</evidence>
<dbReference type="Pfam" id="PF11726">
    <property type="entry name" value="YagK_YfjJ_C"/>
    <property type="match status" value="1"/>
</dbReference>
<organism evidence="2 3">
    <name type="scientific">Iodobacter ciconiae</name>
    <dbReference type="NCBI Taxonomy" id="2496266"/>
    <lineage>
        <taxon>Bacteria</taxon>
        <taxon>Pseudomonadati</taxon>
        <taxon>Pseudomonadota</taxon>
        <taxon>Betaproteobacteria</taxon>
        <taxon>Neisseriales</taxon>
        <taxon>Chitinibacteraceae</taxon>
        <taxon>Iodobacter</taxon>
    </lineage>
</organism>
<dbReference type="Proteomes" id="UP000282438">
    <property type="component" value="Chromosome"/>
</dbReference>
<dbReference type="AlphaFoldDB" id="A0A3S8ZPV3"/>
<sequence length="376" mass="43596">MGLSNKYSEHFYAIESIDCNENGKSVIDMKKLVHDESELSAANDANELDQLCHIESLCQRILSSNELGFDINTNKMGRLQIRPKSLGRLMAQLSCLPSLPQLQIQFPNQEISPFVRLLLNIIDGQEWRHVPPFCVMSDGHCAGEHFNRALLKIRKKADDKGFKKEASIWSGMYSENFTGTMKYVDYLFSRYSRLLVVRLDLNFKEDYHARYDAALCKRHLDTFLNNRRNNSLFEHCVGYVWRIEYGKIMGFHCHCILFFNGNKVQQGINYADMVGQYWSKKIVGGYGSYHNSNKNTDVLKQLERLAVGMIHYSDVGMRKNLMRYVVSYLTKIDELIRLQIPENMPKFRTFGRGEIPKYREVKTLGRPRVIECADTV</sequence>
<dbReference type="RefSeq" id="WP_125971457.1">
    <property type="nucleotide sequence ID" value="NZ_CP034433.1"/>
</dbReference>
<protein>
    <submittedName>
        <fullName evidence="2">Inovirus Gp2 family protein</fullName>
    </submittedName>
</protein>
<dbReference type="EMBL" id="CP034433">
    <property type="protein sequence ID" value="AZN35489.1"/>
    <property type="molecule type" value="Genomic_DNA"/>
</dbReference>
<proteinExistence type="predicted"/>
<dbReference type="OrthoDB" id="8592743at2"/>
<keyword evidence="3" id="KW-1185">Reference proteome</keyword>
<feature type="domain" description="YagK/YfjJ C-terminal" evidence="1">
    <location>
        <begin position="189"/>
        <end position="284"/>
    </location>
</feature>
<evidence type="ECO:0000313" key="3">
    <source>
        <dbReference type="Proteomes" id="UP000282438"/>
    </source>
</evidence>
<name>A0A3S8ZPV3_9NEIS</name>
<dbReference type="KEGG" id="iod:EJO50_02690"/>